<protein>
    <submittedName>
        <fullName evidence="5">GNAT family N-acetyltransferase</fullName>
        <ecNumber evidence="5">2.3.1.-</ecNumber>
    </submittedName>
</protein>
<feature type="domain" description="N-acetyltransferase" evidence="4">
    <location>
        <begin position="3"/>
        <end position="182"/>
    </location>
</feature>
<dbReference type="InterPro" id="IPR050680">
    <property type="entry name" value="YpeA/RimI_acetyltransf"/>
</dbReference>
<accession>A0ABV5SMY1</accession>
<dbReference type="PANTHER" id="PTHR43420">
    <property type="entry name" value="ACETYLTRANSFERASE"/>
    <property type="match status" value="1"/>
</dbReference>
<dbReference type="Proteomes" id="UP001589667">
    <property type="component" value="Unassembled WGS sequence"/>
</dbReference>
<dbReference type="Pfam" id="PF00583">
    <property type="entry name" value="Acetyltransf_1"/>
    <property type="match status" value="1"/>
</dbReference>
<evidence type="ECO:0000256" key="1">
    <source>
        <dbReference type="ARBA" id="ARBA00022679"/>
    </source>
</evidence>
<keyword evidence="2 5" id="KW-0012">Acyltransferase</keyword>
<dbReference type="EMBL" id="JBHMBL010000001">
    <property type="protein sequence ID" value="MFB9641680.1"/>
    <property type="molecule type" value="Genomic_DNA"/>
</dbReference>
<dbReference type="PROSITE" id="PS51186">
    <property type="entry name" value="GNAT"/>
    <property type="match status" value="1"/>
</dbReference>
<dbReference type="GO" id="GO:0016746">
    <property type="term" value="F:acyltransferase activity"/>
    <property type="evidence" value="ECO:0007669"/>
    <property type="project" value="UniProtKB-KW"/>
</dbReference>
<keyword evidence="6" id="KW-1185">Reference proteome</keyword>
<dbReference type="EC" id="2.3.1.-" evidence="5"/>
<name>A0ABV5SMY1_9MICO</name>
<dbReference type="Gene3D" id="3.40.630.30">
    <property type="match status" value="1"/>
</dbReference>
<evidence type="ECO:0000313" key="5">
    <source>
        <dbReference type="EMBL" id="MFB9641680.1"/>
    </source>
</evidence>
<dbReference type="SUPFAM" id="SSF55729">
    <property type="entry name" value="Acyl-CoA N-acyltransferases (Nat)"/>
    <property type="match status" value="1"/>
</dbReference>
<gene>
    <name evidence="5" type="ORF">ACFFQV_05175</name>
</gene>
<dbReference type="RefSeq" id="WP_157423245.1">
    <property type="nucleotide sequence ID" value="NZ_BAAANI010000006.1"/>
</dbReference>
<dbReference type="PANTHER" id="PTHR43420:SF44">
    <property type="entry name" value="ACETYLTRANSFERASE YPEA"/>
    <property type="match status" value="1"/>
</dbReference>
<keyword evidence="1 5" id="KW-0808">Transferase</keyword>
<reference evidence="5 6" key="1">
    <citation type="submission" date="2024-09" db="EMBL/GenBank/DDBJ databases">
        <authorList>
            <person name="Sun Q."/>
            <person name="Mori K."/>
        </authorList>
    </citation>
    <scope>NUCLEOTIDE SEQUENCE [LARGE SCALE GENOMIC DNA]</scope>
    <source>
        <strain evidence="5 6">JCM 14321</strain>
    </source>
</reference>
<feature type="compositionally biased region" description="Low complexity" evidence="3">
    <location>
        <begin position="56"/>
        <end position="71"/>
    </location>
</feature>
<evidence type="ECO:0000259" key="4">
    <source>
        <dbReference type="PROSITE" id="PS51186"/>
    </source>
</evidence>
<evidence type="ECO:0000256" key="2">
    <source>
        <dbReference type="ARBA" id="ARBA00023315"/>
    </source>
</evidence>
<comment type="caution">
    <text evidence="5">The sequence shown here is derived from an EMBL/GenBank/DDBJ whole genome shotgun (WGS) entry which is preliminary data.</text>
</comment>
<proteinExistence type="predicted"/>
<evidence type="ECO:0000313" key="6">
    <source>
        <dbReference type="Proteomes" id="UP001589667"/>
    </source>
</evidence>
<feature type="region of interest" description="Disordered" evidence="3">
    <location>
        <begin position="56"/>
        <end position="79"/>
    </location>
</feature>
<dbReference type="InterPro" id="IPR000182">
    <property type="entry name" value="GNAT_dom"/>
</dbReference>
<dbReference type="InterPro" id="IPR016181">
    <property type="entry name" value="Acyl_CoA_acyltransferase"/>
</dbReference>
<evidence type="ECO:0000256" key="3">
    <source>
        <dbReference type="SAM" id="MobiDB-lite"/>
    </source>
</evidence>
<organism evidence="5 6">
    <name type="scientific">Agromyces lapidis</name>
    <dbReference type="NCBI Taxonomy" id="279574"/>
    <lineage>
        <taxon>Bacteria</taxon>
        <taxon>Bacillati</taxon>
        <taxon>Actinomycetota</taxon>
        <taxon>Actinomycetes</taxon>
        <taxon>Micrococcales</taxon>
        <taxon>Microbacteriaceae</taxon>
        <taxon>Agromyces</taxon>
    </lineage>
</organism>
<dbReference type="CDD" id="cd04301">
    <property type="entry name" value="NAT_SF"/>
    <property type="match status" value="1"/>
</dbReference>
<sequence>MSVFMRRARLGDLDAIMRLERATFTDDAWPEDAMRRELESPHGYYLVAVDDELASRQASGEAGGASEVADGASEDRHDESDAAWPPLLGYAGLLAPSGGDQGDIQTIAVDPAARGIGLGRGLMHALITESRRRGVAQLFLEVRSDNPIARSLYESLGFVEIGVRRGYYRHGVDAIMMQLAVPPAVTRPAGSADGTTIGGAAR</sequence>